<name>A0AAD5MUB6_PARTN</name>
<dbReference type="Proteomes" id="UP001196413">
    <property type="component" value="Unassembled WGS sequence"/>
</dbReference>
<comment type="caution">
    <text evidence="1">The sequence shown here is derived from an EMBL/GenBank/DDBJ whole genome shotgun (WGS) entry which is preliminary data.</text>
</comment>
<dbReference type="AlphaFoldDB" id="A0AAD5MUB6"/>
<proteinExistence type="predicted"/>
<accession>A0AAD5MUB6</accession>
<protein>
    <submittedName>
        <fullName evidence="1">Uncharacterized protein</fullName>
    </submittedName>
</protein>
<evidence type="ECO:0000313" key="1">
    <source>
        <dbReference type="EMBL" id="KAJ1362148.1"/>
    </source>
</evidence>
<dbReference type="EMBL" id="JAHQIW010004379">
    <property type="protein sequence ID" value="KAJ1362148.1"/>
    <property type="molecule type" value="Genomic_DNA"/>
</dbReference>
<organism evidence="1 2">
    <name type="scientific">Parelaphostrongylus tenuis</name>
    <name type="common">Meningeal worm</name>
    <dbReference type="NCBI Taxonomy" id="148309"/>
    <lineage>
        <taxon>Eukaryota</taxon>
        <taxon>Metazoa</taxon>
        <taxon>Ecdysozoa</taxon>
        <taxon>Nematoda</taxon>
        <taxon>Chromadorea</taxon>
        <taxon>Rhabditida</taxon>
        <taxon>Rhabditina</taxon>
        <taxon>Rhabditomorpha</taxon>
        <taxon>Strongyloidea</taxon>
        <taxon>Metastrongylidae</taxon>
        <taxon>Parelaphostrongylus</taxon>
    </lineage>
</organism>
<reference evidence="1" key="1">
    <citation type="submission" date="2021-06" db="EMBL/GenBank/DDBJ databases">
        <title>Parelaphostrongylus tenuis whole genome reference sequence.</title>
        <authorList>
            <person name="Garwood T.J."/>
            <person name="Larsen P.A."/>
            <person name="Fountain-Jones N.M."/>
            <person name="Garbe J.R."/>
            <person name="Macchietto M.G."/>
            <person name="Kania S.A."/>
            <person name="Gerhold R.W."/>
            <person name="Richards J.E."/>
            <person name="Wolf T.M."/>
        </authorList>
    </citation>
    <scope>NUCLEOTIDE SEQUENCE</scope>
    <source>
        <strain evidence="1">MNPRO001-30</strain>
        <tissue evidence="1">Meninges</tissue>
    </source>
</reference>
<evidence type="ECO:0000313" key="2">
    <source>
        <dbReference type="Proteomes" id="UP001196413"/>
    </source>
</evidence>
<keyword evidence="2" id="KW-1185">Reference proteome</keyword>
<gene>
    <name evidence="1" type="ORF">KIN20_021581</name>
</gene>
<sequence length="63" mass="7449">MLTEYADVRTAQRWLMTVCEEEDRLSDKPRDERQRNVDRQAVINCFNTEIAAMFVKVTKSAIR</sequence>